<dbReference type="PANTHER" id="PTHR23502">
    <property type="entry name" value="MAJOR FACILITATOR SUPERFAMILY"/>
    <property type="match status" value="1"/>
</dbReference>
<feature type="transmembrane region" description="Helical" evidence="6">
    <location>
        <begin position="279"/>
        <end position="297"/>
    </location>
</feature>
<gene>
    <name evidence="8" type="ORF">T310_2202</name>
</gene>
<dbReference type="EMBL" id="LASV01000087">
    <property type="protein sequence ID" value="KKA23750.1"/>
    <property type="molecule type" value="Genomic_DNA"/>
</dbReference>
<evidence type="ECO:0000256" key="3">
    <source>
        <dbReference type="ARBA" id="ARBA00022692"/>
    </source>
</evidence>
<dbReference type="InterPro" id="IPR011701">
    <property type="entry name" value="MFS"/>
</dbReference>
<comment type="caution">
    <text evidence="8">The sequence shown here is derived from an EMBL/GenBank/DDBJ whole genome shotgun (WGS) entry which is preliminary data.</text>
</comment>
<reference evidence="8 9" key="1">
    <citation type="submission" date="2015-04" db="EMBL/GenBank/DDBJ databases">
        <authorList>
            <person name="Heijne W.H."/>
            <person name="Fedorova N.D."/>
            <person name="Nierman W.C."/>
            <person name="Vollebregt A.W."/>
            <person name="Zhao Z."/>
            <person name="Wu L."/>
            <person name="Kumar M."/>
            <person name="Stam H."/>
            <person name="van den Berg M.A."/>
            <person name="Pel H.J."/>
        </authorList>
    </citation>
    <scope>NUCLEOTIDE SEQUENCE [LARGE SCALE GENOMIC DNA]</scope>
    <source>
        <strain evidence="8 9">CBS 393.64</strain>
    </source>
</reference>
<evidence type="ECO:0000256" key="5">
    <source>
        <dbReference type="ARBA" id="ARBA00023136"/>
    </source>
</evidence>
<evidence type="ECO:0000256" key="1">
    <source>
        <dbReference type="ARBA" id="ARBA00004141"/>
    </source>
</evidence>
<comment type="subcellular location">
    <subcellularLocation>
        <location evidence="1">Membrane</location>
        <topology evidence="1">Multi-pass membrane protein</topology>
    </subcellularLocation>
</comment>
<evidence type="ECO:0000313" key="8">
    <source>
        <dbReference type="EMBL" id="KKA23750.1"/>
    </source>
</evidence>
<feature type="domain" description="Major facilitator superfamily (MFS) profile" evidence="7">
    <location>
        <begin position="1"/>
        <end position="372"/>
    </location>
</feature>
<dbReference type="PANTHER" id="PTHR23502:SF51">
    <property type="entry name" value="QUINIDINE RESISTANCE PROTEIN 1-RELATED"/>
    <property type="match status" value="1"/>
</dbReference>
<evidence type="ECO:0000313" key="9">
    <source>
        <dbReference type="Proteomes" id="UP000053958"/>
    </source>
</evidence>
<feature type="transmembrane region" description="Helical" evidence="6">
    <location>
        <begin position="186"/>
        <end position="213"/>
    </location>
</feature>
<feature type="transmembrane region" description="Helical" evidence="6">
    <location>
        <begin position="101"/>
        <end position="121"/>
    </location>
</feature>
<dbReference type="InterPro" id="IPR036259">
    <property type="entry name" value="MFS_trans_sf"/>
</dbReference>
<proteinExistence type="predicted"/>
<name>A0A0F4Z078_RASE3</name>
<evidence type="ECO:0000256" key="4">
    <source>
        <dbReference type="ARBA" id="ARBA00022989"/>
    </source>
</evidence>
<evidence type="ECO:0000259" key="7">
    <source>
        <dbReference type="PROSITE" id="PS50850"/>
    </source>
</evidence>
<keyword evidence="5 6" id="KW-0472">Membrane</keyword>
<dbReference type="GO" id="GO:0005886">
    <property type="term" value="C:plasma membrane"/>
    <property type="evidence" value="ECO:0007669"/>
    <property type="project" value="TreeGrafter"/>
</dbReference>
<dbReference type="OrthoDB" id="440553at2759"/>
<dbReference type="AlphaFoldDB" id="A0A0F4Z078"/>
<dbReference type="Pfam" id="PF07690">
    <property type="entry name" value="MFS_1"/>
    <property type="match status" value="1"/>
</dbReference>
<keyword evidence="9" id="KW-1185">Reference proteome</keyword>
<accession>A0A0F4Z078</accession>
<organism evidence="8 9">
    <name type="scientific">Rasamsonia emersonii (strain ATCC 16479 / CBS 393.64 / IMI 116815)</name>
    <dbReference type="NCBI Taxonomy" id="1408163"/>
    <lineage>
        <taxon>Eukaryota</taxon>
        <taxon>Fungi</taxon>
        <taxon>Dikarya</taxon>
        <taxon>Ascomycota</taxon>
        <taxon>Pezizomycotina</taxon>
        <taxon>Eurotiomycetes</taxon>
        <taxon>Eurotiomycetidae</taxon>
        <taxon>Eurotiales</taxon>
        <taxon>Trichocomaceae</taxon>
        <taxon>Rasamsonia</taxon>
    </lineage>
</organism>
<dbReference type="GeneID" id="25314553"/>
<keyword evidence="2" id="KW-0813">Transport</keyword>
<feature type="transmembrane region" description="Helical" evidence="6">
    <location>
        <begin position="12"/>
        <end position="30"/>
    </location>
</feature>
<dbReference type="RefSeq" id="XP_013330362.1">
    <property type="nucleotide sequence ID" value="XM_013474908.1"/>
</dbReference>
<keyword evidence="4 6" id="KW-1133">Transmembrane helix</keyword>
<evidence type="ECO:0000256" key="6">
    <source>
        <dbReference type="SAM" id="Phobius"/>
    </source>
</evidence>
<evidence type="ECO:0000256" key="2">
    <source>
        <dbReference type="ARBA" id="ARBA00022448"/>
    </source>
</evidence>
<dbReference type="STRING" id="1408163.A0A0F4Z078"/>
<dbReference type="Proteomes" id="UP000053958">
    <property type="component" value="Unassembled WGS sequence"/>
</dbReference>
<keyword evidence="3 6" id="KW-0812">Transmembrane</keyword>
<dbReference type="Gene3D" id="1.20.1250.20">
    <property type="entry name" value="MFS general substrate transporter like domains"/>
    <property type="match status" value="1"/>
</dbReference>
<protein>
    <submittedName>
        <fullName evidence="8">Major facilitator superfamily transporter</fullName>
    </submittedName>
</protein>
<dbReference type="GO" id="GO:0022857">
    <property type="term" value="F:transmembrane transporter activity"/>
    <property type="evidence" value="ECO:0007669"/>
    <property type="project" value="InterPro"/>
</dbReference>
<feature type="transmembrane region" description="Helical" evidence="6">
    <location>
        <begin position="219"/>
        <end position="239"/>
    </location>
</feature>
<dbReference type="SUPFAM" id="SSF103473">
    <property type="entry name" value="MFS general substrate transporter"/>
    <property type="match status" value="1"/>
</dbReference>
<feature type="transmembrane region" description="Helical" evidence="6">
    <location>
        <begin position="345"/>
        <end position="366"/>
    </location>
</feature>
<dbReference type="PROSITE" id="PS50850">
    <property type="entry name" value="MFS"/>
    <property type="match status" value="1"/>
</dbReference>
<sequence length="388" mass="41992">MGSLADTVGRRPVYMVAFSIYILANVGLAIQRSFPALLTLRMLQSARSSGTTSLGYGVISDIASPAERGFYVGMLLLGPNVAPPIGPLLGGAIADRLGWSYIFWFLCGLSGLCLLTITLSLPETARCIDGNGSISARGIIYKQWLPILRHVAVRNPAEVPQERRQPLRRLPNSIRSLRILLEKDSAIILFCNGIFYATYCCLQASLSSLFIALYDYGELQAGLVYIPFGVGCLIASLLLGKLLDHDYARVAKAQNARAGNTRPNELENFPIEKARLRSIFYPVSVSVLVIIGYGWALEKRVSLGTLLTDIHPTTSSTAAAAANIVRCPLAAGGTSVLQLLIESVGVGWCFTLIGAVCGLCIPLLVFERERGGKWRMARAINTDRTGLE</sequence>
<dbReference type="InterPro" id="IPR020846">
    <property type="entry name" value="MFS_dom"/>
</dbReference>